<comment type="caution">
    <text evidence="1">The sequence shown here is derived from an EMBL/GenBank/DDBJ whole genome shotgun (WGS) entry which is preliminary data.</text>
</comment>
<evidence type="ECO:0000313" key="1">
    <source>
        <dbReference type="EMBL" id="CAK0807749.1"/>
    </source>
</evidence>
<name>A0ABN9QQP1_9DINO</name>
<gene>
    <name evidence="1" type="ORF">PCOR1329_LOCUS13532</name>
</gene>
<dbReference type="EMBL" id="CAUYUJ010004002">
    <property type="protein sequence ID" value="CAK0807749.1"/>
    <property type="molecule type" value="Genomic_DNA"/>
</dbReference>
<reference evidence="1" key="1">
    <citation type="submission" date="2023-10" db="EMBL/GenBank/DDBJ databases">
        <authorList>
            <person name="Chen Y."/>
            <person name="Shah S."/>
            <person name="Dougan E. K."/>
            <person name="Thang M."/>
            <person name="Chan C."/>
        </authorList>
    </citation>
    <scope>NUCLEOTIDE SEQUENCE [LARGE SCALE GENOMIC DNA]</scope>
</reference>
<protein>
    <submittedName>
        <fullName evidence="1">Uncharacterized protein</fullName>
    </submittedName>
</protein>
<organism evidence="1 2">
    <name type="scientific">Prorocentrum cordatum</name>
    <dbReference type="NCBI Taxonomy" id="2364126"/>
    <lineage>
        <taxon>Eukaryota</taxon>
        <taxon>Sar</taxon>
        <taxon>Alveolata</taxon>
        <taxon>Dinophyceae</taxon>
        <taxon>Prorocentrales</taxon>
        <taxon>Prorocentraceae</taxon>
        <taxon>Prorocentrum</taxon>
    </lineage>
</organism>
<evidence type="ECO:0000313" key="2">
    <source>
        <dbReference type="Proteomes" id="UP001189429"/>
    </source>
</evidence>
<sequence>MLDTSVDKDVGFGYIERRTHSDTRGRFFTLGTEQLDDKRLRKGGMHILEVSWAHGVLPPRILHNRLVCAWGSNLPEQVLIHFAHVREHGITLIPTACQLVCDLSYGAYMSAGGVLTANIFALLPPSKTLHGGGSLLALQNSVA</sequence>
<accession>A0ABN9QQP1</accession>
<keyword evidence="2" id="KW-1185">Reference proteome</keyword>
<dbReference type="Proteomes" id="UP001189429">
    <property type="component" value="Unassembled WGS sequence"/>
</dbReference>
<proteinExistence type="predicted"/>